<dbReference type="Proteomes" id="UP000292347">
    <property type="component" value="Unassembled WGS sequence"/>
</dbReference>
<evidence type="ECO:0000256" key="3">
    <source>
        <dbReference type="ARBA" id="ARBA00022723"/>
    </source>
</evidence>
<gene>
    <name evidence="7" type="ORF">EO081_01875</name>
</gene>
<dbReference type="OrthoDB" id="7183442at2"/>
<comment type="cofactor">
    <cofactor evidence="2">
        <name>Mg(2+)</name>
        <dbReference type="ChEBI" id="CHEBI:18420"/>
    </cofactor>
</comment>
<protein>
    <submittedName>
        <fullName evidence="7">NUDIX domain-containing protein</fullName>
    </submittedName>
</protein>
<dbReference type="EMBL" id="SDPT01000001">
    <property type="protein sequence ID" value="RXZ35627.1"/>
    <property type="molecule type" value="Genomic_DNA"/>
</dbReference>
<dbReference type="GO" id="GO:0046872">
    <property type="term" value="F:metal ion binding"/>
    <property type="evidence" value="ECO:0007669"/>
    <property type="project" value="UniProtKB-KW"/>
</dbReference>
<dbReference type="InterPro" id="IPR000086">
    <property type="entry name" value="NUDIX_hydrolase_dom"/>
</dbReference>
<keyword evidence="6" id="KW-0464">Manganese</keyword>
<dbReference type="InterPro" id="IPR015797">
    <property type="entry name" value="NUDIX_hydrolase-like_dom_sf"/>
</dbReference>
<dbReference type="RefSeq" id="WP_129340251.1">
    <property type="nucleotide sequence ID" value="NZ_JACIDD010000001.1"/>
</dbReference>
<evidence type="ECO:0000313" key="7">
    <source>
        <dbReference type="EMBL" id="RXZ35627.1"/>
    </source>
</evidence>
<dbReference type="Gene3D" id="3.90.79.10">
    <property type="entry name" value="Nucleoside Triphosphate Pyrophosphohydrolase"/>
    <property type="match status" value="1"/>
</dbReference>
<dbReference type="SUPFAM" id="SSF55811">
    <property type="entry name" value="Nudix"/>
    <property type="match status" value="1"/>
</dbReference>
<dbReference type="GO" id="GO:0016818">
    <property type="term" value="F:hydrolase activity, acting on acid anhydrides, in phosphorus-containing anhydrides"/>
    <property type="evidence" value="ECO:0007669"/>
    <property type="project" value="InterPro"/>
</dbReference>
<dbReference type="InterPro" id="IPR039121">
    <property type="entry name" value="NUDT19"/>
</dbReference>
<sequence length="247" mass="26171">MPDLPQPIPAATLIVMRDAPGAPELLMVERSAQMAFAGGALVFPGGRIDPGDVAFATELGDAAVAAKAAAIRETIEEVGLAVGLDPQPGAGDLQAMRARLHAGEPLSTVLGRHRIVPERLVSFARWQPERLVARLFDTHFFLAAAPEDAPTPVEDGAETARAFWASAAQVLADAGAGRAHLIFPTRRVLERLATLGSFAAAAAHAAAYPVRTITPWIERRDGIDQLCIPDDLGYPVTAEPLAEAQRR</sequence>
<dbReference type="PANTHER" id="PTHR12318:SF0">
    <property type="entry name" value="ACYL-COENZYME A DIPHOSPHATASE NUDT19"/>
    <property type="match status" value="1"/>
</dbReference>
<name>A0A4V1QQ06_9SPHN</name>
<evidence type="ECO:0000256" key="2">
    <source>
        <dbReference type="ARBA" id="ARBA00001946"/>
    </source>
</evidence>
<accession>A0A4V1QQ06</accession>
<keyword evidence="4" id="KW-0378">Hydrolase</keyword>
<keyword evidence="8" id="KW-1185">Reference proteome</keyword>
<evidence type="ECO:0000256" key="5">
    <source>
        <dbReference type="ARBA" id="ARBA00022842"/>
    </source>
</evidence>
<keyword evidence="5" id="KW-0460">Magnesium</keyword>
<dbReference type="PROSITE" id="PS51462">
    <property type="entry name" value="NUDIX"/>
    <property type="match status" value="1"/>
</dbReference>
<evidence type="ECO:0000256" key="6">
    <source>
        <dbReference type="ARBA" id="ARBA00023211"/>
    </source>
</evidence>
<dbReference type="CDD" id="cd18870">
    <property type="entry name" value="NUDIX_AcylCoAdiphos_Nudt19"/>
    <property type="match status" value="1"/>
</dbReference>
<dbReference type="PANTHER" id="PTHR12318">
    <property type="entry name" value="TESTOSTERONE-REGULATED PROTEIN RP2"/>
    <property type="match status" value="1"/>
</dbReference>
<comment type="caution">
    <text evidence="7">The sequence shown here is derived from an EMBL/GenBank/DDBJ whole genome shotgun (WGS) entry which is preliminary data.</text>
</comment>
<dbReference type="AlphaFoldDB" id="A0A4V1QQ06"/>
<comment type="cofactor">
    <cofactor evidence="1">
        <name>Mn(2+)</name>
        <dbReference type="ChEBI" id="CHEBI:29035"/>
    </cofactor>
</comment>
<dbReference type="Pfam" id="PF00293">
    <property type="entry name" value="NUDIX"/>
    <property type="match status" value="1"/>
</dbReference>
<evidence type="ECO:0000313" key="8">
    <source>
        <dbReference type="Proteomes" id="UP000292347"/>
    </source>
</evidence>
<reference evidence="7 8" key="1">
    <citation type="submission" date="2019-01" db="EMBL/GenBank/DDBJ databases">
        <title>Sphingomonas mucosissima sp. nov. and Sphingomonas desiccabilis sp. nov., from biological soil crusts in the Colorado Plateau, USA.</title>
        <authorList>
            <person name="Zhu D."/>
        </authorList>
    </citation>
    <scope>NUCLEOTIDE SEQUENCE [LARGE SCALE GENOMIC DNA]</scope>
    <source>
        <strain evidence="7 8">CP1D</strain>
    </source>
</reference>
<proteinExistence type="predicted"/>
<evidence type="ECO:0000256" key="4">
    <source>
        <dbReference type="ARBA" id="ARBA00022801"/>
    </source>
</evidence>
<organism evidence="7 8">
    <name type="scientific">Sphingomonas desiccabilis</name>
    <dbReference type="NCBI Taxonomy" id="429134"/>
    <lineage>
        <taxon>Bacteria</taxon>
        <taxon>Pseudomonadati</taxon>
        <taxon>Pseudomonadota</taxon>
        <taxon>Alphaproteobacteria</taxon>
        <taxon>Sphingomonadales</taxon>
        <taxon>Sphingomonadaceae</taxon>
        <taxon>Sphingomonas</taxon>
    </lineage>
</organism>
<keyword evidence="3" id="KW-0479">Metal-binding</keyword>
<evidence type="ECO:0000256" key="1">
    <source>
        <dbReference type="ARBA" id="ARBA00001936"/>
    </source>
</evidence>